<dbReference type="SUPFAM" id="SSF48371">
    <property type="entry name" value="ARM repeat"/>
    <property type="match status" value="1"/>
</dbReference>
<name>A0A1E3PG58_9ASCO</name>
<feature type="repeat" description="Pumilio" evidence="2">
    <location>
        <begin position="397"/>
        <end position="432"/>
    </location>
</feature>
<protein>
    <submittedName>
        <fullName evidence="5">ARM repeat-containing protein</fullName>
    </submittedName>
</protein>
<dbReference type="AlphaFoldDB" id="A0A1E3PG58"/>
<accession>A0A1E3PG58</accession>
<dbReference type="InterPro" id="IPR001313">
    <property type="entry name" value="Pumilio_RNA-bd_rpt"/>
</dbReference>
<feature type="region of interest" description="Disordered" evidence="3">
    <location>
        <begin position="462"/>
        <end position="486"/>
    </location>
</feature>
<evidence type="ECO:0000256" key="2">
    <source>
        <dbReference type="PROSITE-ProRule" id="PRU00317"/>
    </source>
</evidence>
<dbReference type="GO" id="GO:0010608">
    <property type="term" value="P:post-transcriptional regulation of gene expression"/>
    <property type="evidence" value="ECO:0007669"/>
    <property type="project" value="TreeGrafter"/>
</dbReference>
<feature type="region of interest" description="Disordered" evidence="3">
    <location>
        <begin position="149"/>
        <end position="168"/>
    </location>
</feature>
<dbReference type="PROSITE" id="PS50302">
    <property type="entry name" value="PUM"/>
    <property type="match status" value="2"/>
</dbReference>
<feature type="compositionally biased region" description="Low complexity" evidence="3">
    <location>
        <begin position="15"/>
        <end position="28"/>
    </location>
</feature>
<organism evidence="5 6">
    <name type="scientific">Nadsonia fulvescens var. elongata DSM 6958</name>
    <dbReference type="NCBI Taxonomy" id="857566"/>
    <lineage>
        <taxon>Eukaryota</taxon>
        <taxon>Fungi</taxon>
        <taxon>Dikarya</taxon>
        <taxon>Ascomycota</taxon>
        <taxon>Saccharomycotina</taxon>
        <taxon>Dipodascomycetes</taxon>
        <taxon>Dipodascales</taxon>
        <taxon>Dipodascales incertae sedis</taxon>
        <taxon>Nadsonia</taxon>
    </lineage>
</organism>
<evidence type="ECO:0000256" key="1">
    <source>
        <dbReference type="ARBA" id="ARBA00022737"/>
    </source>
</evidence>
<evidence type="ECO:0000313" key="5">
    <source>
        <dbReference type="EMBL" id="ODQ64194.1"/>
    </source>
</evidence>
<dbReference type="InterPro" id="IPR033133">
    <property type="entry name" value="PUM-HD"/>
</dbReference>
<dbReference type="OrthoDB" id="668540at2759"/>
<keyword evidence="1" id="KW-0677">Repeat</keyword>
<dbReference type="GO" id="GO:0005737">
    <property type="term" value="C:cytoplasm"/>
    <property type="evidence" value="ECO:0007669"/>
    <property type="project" value="TreeGrafter"/>
</dbReference>
<feature type="region of interest" description="Disordered" evidence="3">
    <location>
        <begin position="1"/>
        <end position="34"/>
    </location>
</feature>
<reference evidence="5 6" key="1">
    <citation type="journal article" date="2016" name="Proc. Natl. Acad. Sci. U.S.A.">
        <title>Comparative genomics of biotechnologically important yeasts.</title>
        <authorList>
            <person name="Riley R."/>
            <person name="Haridas S."/>
            <person name="Wolfe K.H."/>
            <person name="Lopes M.R."/>
            <person name="Hittinger C.T."/>
            <person name="Goeker M."/>
            <person name="Salamov A.A."/>
            <person name="Wisecaver J.H."/>
            <person name="Long T.M."/>
            <person name="Calvey C.H."/>
            <person name="Aerts A.L."/>
            <person name="Barry K.W."/>
            <person name="Choi C."/>
            <person name="Clum A."/>
            <person name="Coughlan A.Y."/>
            <person name="Deshpande S."/>
            <person name="Douglass A.P."/>
            <person name="Hanson S.J."/>
            <person name="Klenk H.-P."/>
            <person name="LaButti K.M."/>
            <person name="Lapidus A."/>
            <person name="Lindquist E.A."/>
            <person name="Lipzen A.M."/>
            <person name="Meier-Kolthoff J.P."/>
            <person name="Ohm R.A."/>
            <person name="Otillar R.P."/>
            <person name="Pangilinan J.L."/>
            <person name="Peng Y."/>
            <person name="Rokas A."/>
            <person name="Rosa C.A."/>
            <person name="Scheuner C."/>
            <person name="Sibirny A.A."/>
            <person name="Slot J.C."/>
            <person name="Stielow J.B."/>
            <person name="Sun H."/>
            <person name="Kurtzman C.P."/>
            <person name="Blackwell M."/>
            <person name="Grigoriev I.V."/>
            <person name="Jeffries T.W."/>
        </authorList>
    </citation>
    <scope>NUCLEOTIDE SEQUENCE [LARGE SCALE GENOMIC DNA]</scope>
    <source>
        <strain evidence="5 6">DSM 6958</strain>
    </source>
</reference>
<dbReference type="InterPro" id="IPR011989">
    <property type="entry name" value="ARM-like"/>
</dbReference>
<dbReference type="GO" id="GO:0003730">
    <property type="term" value="F:mRNA 3'-UTR binding"/>
    <property type="evidence" value="ECO:0007669"/>
    <property type="project" value="TreeGrafter"/>
</dbReference>
<dbReference type="PANTHER" id="PTHR12537">
    <property type="entry name" value="RNA BINDING PROTEIN PUMILIO-RELATED"/>
    <property type="match status" value="1"/>
</dbReference>
<feature type="compositionally biased region" description="Polar residues" evidence="3">
    <location>
        <begin position="149"/>
        <end position="165"/>
    </location>
</feature>
<evidence type="ECO:0000259" key="4">
    <source>
        <dbReference type="PROSITE" id="PS50303"/>
    </source>
</evidence>
<evidence type="ECO:0000256" key="3">
    <source>
        <dbReference type="SAM" id="MobiDB-lite"/>
    </source>
</evidence>
<dbReference type="Gene3D" id="1.25.10.10">
    <property type="entry name" value="Leucine-rich Repeat Variant"/>
    <property type="match status" value="1"/>
</dbReference>
<keyword evidence="6" id="KW-1185">Reference proteome</keyword>
<dbReference type="PROSITE" id="PS50303">
    <property type="entry name" value="PUM_HD"/>
    <property type="match status" value="1"/>
</dbReference>
<sequence length="581" mass="65037">MSQNYPQPFNGMARSASTTHSLQSSSLPSPLPTPIRTAERLFQPFASCSSSQLNRLPTETQGKVSQNIELVNNNSMNFSMPKVSNAFERFNSNALPFSPGLPYQQSDSPKLSPQKSIWSSSSEYQLSLNYQTPKYQVPSLRFPTPTIYRQNDPASSNMSRQTSLSLPMGGSVDPNRDEVYFIQAYTDTVNYKQLLNKRATCNWGMIICKILYLDEAPASTFLIQKLRSGLPSHQTGIIEAVIQYSLPLMLHYRGNFVLQRCLDVANVSQIQRMISVVPTNVVTLAICVSGSHVLQKLLDHTLIEDSFKSLLIDQMITAQPPYDLFNTLMDEKACRVWQRVMGMTWKTTTTSHNYIERIVAAMKGRWCEIGLHNMGSLIIQGIFEGGTPAQKQPLIDELMENIGDLARGQWGTWVVQHMVKQGDTATREATIQHILDDAVALSCNINGAYCVIRMLECDNLDEDSEGSETTESQTQRVVKSKQRRSDREIPTITTRFLQATIVPGVTQRTGLVDIATNGHGHVIIPLLYSKASTREKSIIRKVIIKHSVSLLRSKLGGQVIKFLNSQNHQNSNKLGEIHIKD</sequence>
<dbReference type="InterPro" id="IPR016024">
    <property type="entry name" value="ARM-type_fold"/>
</dbReference>
<dbReference type="Pfam" id="PF00806">
    <property type="entry name" value="PUF"/>
    <property type="match status" value="4"/>
</dbReference>
<dbReference type="EMBL" id="KV454412">
    <property type="protein sequence ID" value="ODQ64194.1"/>
    <property type="molecule type" value="Genomic_DNA"/>
</dbReference>
<feature type="repeat" description="Pumilio" evidence="2">
    <location>
        <begin position="240"/>
        <end position="275"/>
    </location>
</feature>
<gene>
    <name evidence="5" type="ORF">NADFUDRAFT_43202</name>
</gene>
<dbReference type="PANTHER" id="PTHR12537:SF48">
    <property type="entry name" value="MEIOTIC COILED-COIL PROTEIN 2"/>
    <property type="match status" value="1"/>
</dbReference>
<evidence type="ECO:0000313" key="6">
    <source>
        <dbReference type="Proteomes" id="UP000095009"/>
    </source>
</evidence>
<proteinExistence type="predicted"/>
<dbReference type="SMART" id="SM00025">
    <property type="entry name" value="Pumilio"/>
    <property type="match status" value="5"/>
</dbReference>
<feature type="domain" description="PUM-HD" evidence="4">
    <location>
        <begin position="177"/>
        <end position="567"/>
    </location>
</feature>
<dbReference type="Proteomes" id="UP000095009">
    <property type="component" value="Unassembled WGS sequence"/>
</dbReference>
<dbReference type="GO" id="GO:0010629">
    <property type="term" value="P:negative regulation of gene expression"/>
    <property type="evidence" value="ECO:0007669"/>
    <property type="project" value="UniProtKB-ARBA"/>
</dbReference>
<dbReference type="STRING" id="857566.A0A1E3PG58"/>